<evidence type="ECO:0000313" key="1">
    <source>
        <dbReference type="EMBL" id="CAA9275459.1"/>
    </source>
</evidence>
<reference evidence="1" key="1">
    <citation type="submission" date="2020-02" db="EMBL/GenBank/DDBJ databases">
        <authorList>
            <person name="Meier V. D."/>
        </authorList>
    </citation>
    <scope>NUCLEOTIDE SEQUENCE</scope>
    <source>
        <strain evidence="1">AVDCRST_MAG93</strain>
    </source>
</reference>
<organism evidence="1">
    <name type="scientific">uncultured Chloroflexia bacterium</name>
    <dbReference type="NCBI Taxonomy" id="1672391"/>
    <lineage>
        <taxon>Bacteria</taxon>
        <taxon>Bacillati</taxon>
        <taxon>Chloroflexota</taxon>
        <taxon>Chloroflexia</taxon>
        <taxon>environmental samples</taxon>
    </lineage>
</organism>
<proteinExistence type="predicted"/>
<name>A0A6J4JEL6_9CHLR</name>
<accession>A0A6J4JEL6</accession>
<feature type="non-terminal residue" evidence="1">
    <location>
        <position position="1"/>
    </location>
</feature>
<gene>
    <name evidence="1" type="ORF">AVDCRST_MAG93-2863</name>
</gene>
<protein>
    <submittedName>
        <fullName evidence="1">Uncharacterized protein</fullName>
    </submittedName>
</protein>
<sequence>WRLRSQCERRKIASWPTTSPFPRSVRRLIIYSSRALAQVQSGLRMAGKTTATFVERTPKMNQVQESGMDRLLSVH</sequence>
<feature type="non-terminal residue" evidence="1">
    <location>
        <position position="75"/>
    </location>
</feature>
<dbReference type="EMBL" id="CADCTR010000980">
    <property type="protein sequence ID" value="CAA9275459.1"/>
    <property type="molecule type" value="Genomic_DNA"/>
</dbReference>
<dbReference type="AlphaFoldDB" id="A0A6J4JEL6"/>